<feature type="transmembrane region" description="Helical" evidence="1">
    <location>
        <begin position="46"/>
        <end position="66"/>
    </location>
</feature>
<reference evidence="2 3" key="1">
    <citation type="submission" date="2019-06" db="EMBL/GenBank/DDBJ databases">
        <title>Sequencing the genomes of 1000 actinobacteria strains.</title>
        <authorList>
            <person name="Klenk H.-P."/>
        </authorList>
    </citation>
    <scope>NUCLEOTIDE SEQUENCE [LARGE SCALE GENOMIC DNA]</scope>
    <source>
        <strain evidence="2 3">DSM 12335</strain>
    </source>
</reference>
<dbReference type="PANTHER" id="PTHR37314:SF4">
    <property type="entry name" value="UPF0700 TRANSMEMBRANE PROTEIN YOAK"/>
    <property type="match status" value="1"/>
</dbReference>
<keyword evidence="3" id="KW-1185">Reference proteome</keyword>
<keyword evidence="1" id="KW-0472">Membrane</keyword>
<dbReference type="AlphaFoldDB" id="A0A542YVB1"/>
<keyword evidence="1" id="KW-0812">Transmembrane</keyword>
<sequence length="218" mass="22157">MLILTFSTGVVDAVGYLGFDRVFTGNMTGNVVILGMGLAGAEELPVLRPLLALGLFLVGALLGGRLSTHEQGWTRRTTLAFGLAALSLTLLAVVMATLDAADSGPVGTVTTSTLALTMGLQAATAKRLGVTDVSTVVVTSTITGLAADSRLAGGQGPRSGRRALAVLLILLGALTGALLLRIDPWVGVALSATLCLVVTCAGHRDSRREVPVAATQPA</sequence>
<comment type="caution">
    <text evidence="2">The sequence shown here is derived from an EMBL/GenBank/DDBJ whole genome shotgun (WGS) entry which is preliminary data.</text>
</comment>
<evidence type="ECO:0000256" key="1">
    <source>
        <dbReference type="SAM" id="Phobius"/>
    </source>
</evidence>
<gene>
    <name evidence="2" type="ORF">FB467_3189</name>
</gene>
<feature type="transmembrane region" description="Helical" evidence="1">
    <location>
        <begin position="163"/>
        <end position="179"/>
    </location>
</feature>
<organism evidence="2 3">
    <name type="scientific">Ornithinicoccus hortensis</name>
    <dbReference type="NCBI Taxonomy" id="82346"/>
    <lineage>
        <taxon>Bacteria</taxon>
        <taxon>Bacillati</taxon>
        <taxon>Actinomycetota</taxon>
        <taxon>Actinomycetes</taxon>
        <taxon>Micrococcales</taxon>
        <taxon>Intrasporangiaceae</taxon>
        <taxon>Ornithinicoccus</taxon>
    </lineage>
</organism>
<feature type="transmembrane region" description="Helical" evidence="1">
    <location>
        <begin position="78"/>
        <end position="98"/>
    </location>
</feature>
<dbReference type="EMBL" id="VFOP01000001">
    <property type="protein sequence ID" value="TQL52021.1"/>
    <property type="molecule type" value="Genomic_DNA"/>
</dbReference>
<evidence type="ECO:0000313" key="3">
    <source>
        <dbReference type="Proteomes" id="UP000319516"/>
    </source>
</evidence>
<accession>A0A542YVB1</accession>
<dbReference type="OrthoDB" id="4272751at2"/>
<keyword evidence="1" id="KW-1133">Transmembrane helix</keyword>
<dbReference type="InterPro" id="IPR010699">
    <property type="entry name" value="DUF1275"/>
</dbReference>
<dbReference type="PANTHER" id="PTHR37314">
    <property type="entry name" value="SLR0142 PROTEIN"/>
    <property type="match status" value="1"/>
</dbReference>
<dbReference type="Proteomes" id="UP000319516">
    <property type="component" value="Unassembled WGS sequence"/>
</dbReference>
<dbReference type="Pfam" id="PF06912">
    <property type="entry name" value="DUF1275"/>
    <property type="match status" value="1"/>
</dbReference>
<name>A0A542YVB1_9MICO</name>
<proteinExistence type="predicted"/>
<evidence type="ECO:0000313" key="2">
    <source>
        <dbReference type="EMBL" id="TQL52021.1"/>
    </source>
</evidence>
<protein>
    <submittedName>
        <fullName evidence="2">Uncharacterized membrane protein YoaK (UPF0700 family)</fullName>
    </submittedName>
</protein>